<keyword evidence="5" id="KW-0808">Transferase</keyword>
<dbReference type="InterPro" id="IPR003661">
    <property type="entry name" value="HisK_dim/P_dom"/>
</dbReference>
<dbReference type="InterPro" id="IPR003018">
    <property type="entry name" value="GAF"/>
</dbReference>
<dbReference type="CDD" id="cd00082">
    <property type="entry name" value="HisKA"/>
    <property type="match status" value="1"/>
</dbReference>
<evidence type="ECO:0000313" key="11">
    <source>
        <dbReference type="EMBL" id="USR90419.1"/>
    </source>
</evidence>
<dbReference type="CDD" id="cd00130">
    <property type="entry name" value="PAS"/>
    <property type="match status" value="1"/>
</dbReference>
<keyword evidence="5" id="KW-0418">Kinase</keyword>
<dbReference type="PROSITE" id="PS50109">
    <property type="entry name" value="HIS_KIN"/>
    <property type="match status" value="1"/>
</dbReference>
<keyword evidence="6" id="KW-0902">Two-component regulatory system</keyword>
<sequence length="1013" mass="113914">MPEASCAFDEHPNEAFKDLAQLATYVCHTPVAAIVFSNGIRQGGSPELEVSSRSQYRCWMKAALGLSPEQFGLCIDLCEVTLERDRLTVIEDLSQEAPVCDRPFIKSYPHYRFYAGIPLVSPKGTTVGTLCVLDYEPRQLDLSQRKALATLSRQATRSLRVLRDFGTYFQRPAWQDLDYGVRANPFSKHPYKSPTPLLPSTPLSSSESKSPVSQEETPNGFSILETITEAFFAVDRQWRLLYINRRAEKLWNIQRNQVTDTNLWETFPDLIPSVFAEECHAAFETQSCRHFEEYYDPLGLWLEVRLHPEAQRLSIYFRDVTQYKKNETVLIEQSHLSILVSAVSSALAQSQTLDESLDRSLKALLDHLQARSAGIWLAQADDPDTTTFDRTDKPLTLVEHTTAGETLPELLFPKTTVLGASWLGWVAETREPYINNRLDRVAKDLALDVPFESPSLEHPLLDVERLGTWAQEYDIQGLVLYPLIVEERILGVLLICASHPWTEDAVSVLDWLSSTIGLSVDRAWAREALVNRRKSLLFRLAGQIRNSLDLDTILDTAVHEIRSLLQIDRCYYLWCSGEGESPLTLAVTHEACGKEIPSFLGESFMSQAERLVPKIWQLETVQLNDLTQADAETREFLEPLDVKAQLILPLGTRSGQFGAIACSHGSRRIWNDTEVELLQAVVDQLAIAIDQAELYAKTCAAALAAQTQARQLQEAMEHLKQTEAQLIQHEKMSSLGQMVAGIAHEINNPVNFITGNISHASTYIEDLLGLIDLYQRHIPNPPEEIEEEIEEIDLEFVEEDLPKLIDSMKMGAERIRQIVVSLRNFSRLDEADVKGVDIHEGIESTLLILHNRLKGKGELAPIRIIKYYGDLPKVNCFPGLLNQVFMNIIANAIDAVEDAGLRTPQSSETPTITICTETTCSGLTPETNTCTEPDSVTIRMRDNGPGIKSQMLEKLFDPFFTTKSVGKGTGLGLSIGYQIIVEKHRGRIWCESEPGKGTEFFIQIPLHQPEFDR</sequence>
<evidence type="ECO:0000256" key="4">
    <source>
        <dbReference type="ARBA" id="ARBA00022553"/>
    </source>
</evidence>
<dbReference type="Pfam" id="PF02518">
    <property type="entry name" value="HATPase_c"/>
    <property type="match status" value="1"/>
</dbReference>
<dbReference type="InterPro" id="IPR016132">
    <property type="entry name" value="Phyto_chromo_attachment"/>
</dbReference>
<reference evidence="11" key="1">
    <citation type="submission" date="2022-06" db="EMBL/GenBank/DDBJ databases">
        <title>Genome sequence of Phormidium yuhuli AB48 isolated from an industrial photobioreactor environment.</title>
        <authorList>
            <person name="Qiu Y."/>
            <person name="Noonan A.J.C."/>
            <person name="Dofher K."/>
            <person name="Koch M."/>
            <person name="Kieft B."/>
            <person name="Lin X."/>
            <person name="Ziels R.M."/>
            <person name="Hallam S.J."/>
        </authorList>
    </citation>
    <scope>NUCLEOTIDE SEQUENCE</scope>
    <source>
        <strain evidence="11">AB48</strain>
    </source>
</reference>
<evidence type="ECO:0000259" key="10">
    <source>
        <dbReference type="PROSITE" id="PS50109"/>
    </source>
</evidence>
<keyword evidence="12" id="KW-1185">Reference proteome</keyword>
<evidence type="ECO:0000256" key="1">
    <source>
        <dbReference type="ARBA" id="ARBA00000085"/>
    </source>
</evidence>
<evidence type="ECO:0000256" key="8">
    <source>
        <dbReference type="SAM" id="MobiDB-lite"/>
    </source>
</evidence>
<dbReference type="SUPFAM" id="SSF55781">
    <property type="entry name" value="GAF domain-like"/>
    <property type="match status" value="3"/>
</dbReference>
<evidence type="ECO:0000256" key="2">
    <source>
        <dbReference type="ARBA" id="ARBA00006402"/>
    </source>
</evidence>
<keyword evidence="4" id="KW-0597">Phosphoprotein</keyword>
<evidence type="ECO:0000256" key="7">
    <source>
        <dbReference type="SAM" id="Coils"/>
    </source>
</evidence>
<name>A0ABY5AMH8_9CYAN</name>
<accession>A0ABY5AMH8</accession>
<dbReference type="Gene3D" id="3.30.565.10">
    <property type="entry name" value="Histidine kinase-like ATPase, C-terminal domain"/>
    <property type="match status" value="1"/>
</dbReference>
<evidence type="ECO:0000256" key="6">
    <source>
        <dbReference type="ARBA" id="ARBA00023012"/>
    </source>
</evidence>
<dbReference type="InterPro" id="IPR013656">
    <property type="entry name" value="PAS_4"/>
</dbReference>
<dbReference type="InterPro" id="IPR035965">
    <property type="entry name" value="PAS-like_dom_sf"/>
</dbReference>
<dbReference type="Gene3D" id="1.10.287.130">
    <property type="match status" value="1"/>
</dbReference>
<dbReference type="InterPro" id="IPR003594">
    <property type="entry name" value="HATPase_dom"/>
</dbReference>
<dbReference type="SMART" id="SM00388">
    <property type="entry name" value="HisKA"/>
    <property type="match status" value="1"/>
</dbReference>
<proteinExistence type="inferred from homology"/>
<feature type="region of interest" description="Disordered" evidence="8">
    <location>
        <begin position="190"/>
        <end position="217"/>
    </location>
</feature>
<comment type="catalytic activity">
    <reaction evidence="1">
        <text>ATP + protein L-histidine = ADP + protein N-phospho-L-histidine.</text>
        <dbReference type="EC" id="2.7.13.3"/>
    </reaction>
</comment>
<dbReference type="InterPro" id="IPR036890">
    <property type="entry name" value="HATPase_C_sf"/>
</dbReference>
<dbReference type="EMBL" id="CP098611">
    <property type="protein sequence ID" value="USR90419.1"/>
    <property type="molecule type" value="Genomic_DNA"/>
</dbReference>
<dbReference type="SUPFAM" id="SSF47384">
    <property type="entry name" value="Homodimeric domain of signal transducing histidine kinase"/>
    <property type="match status" value="1"/>
</dbReference>
<protein>
    <recommendedName>
        <fullName evidence="3">histidine kinase</fullName>
        <ecNumber evidence="3">2.7.13.3</ecNumber>
    </recommendedName>
</protein>
<dbReference type="InterPro" id="IPR000014">
    <property type="entry name" value="PAS"/>
</dbReference>
<feature type="coiled-coil region" evidence="7">
    <location>
        <begin position="702"/>
        <end position="732"/>
    </location>
</feature>
<feature type="domain" description="Histidine kinase" evidence="10">
    <location>
        <begin position="741"/>
        <end position="1008"/>
    </location>
</feature>
<dbReference type="InterPro" id="IPR005467">
    <property type="entry name" value="His_kinase_dom"/>
</dbReference>
<dbReference type="SMART" id="SM00091">
    <property type="entry name" value="PAS"/>
    <property type="match status" value="1"/>
</dbReference>
<evidence type="ECO:0000259" key="9">
    <source>
        <dbReference type="PROSITE" id="PS50046"/>
    </source>
</evidence>
<evidence type="ECO:0000256" key="3">
    <source>
        <dbReference type="ARBA" id="ARBA00012438"/>
    </source>
</evidence>
<dbReference type="PANTHER" id="PTHR43065">
    <property type="entry name" value="SENSOR HISTIDINE KINASE"/>
    <property type="match status" value="1"/>
</dbReference>
<dbReference type="PANTHER" id="PTHR43065:SF50">
    <property type="entry name" value="HISTIDINE KINASE"/>
    <property type="match status" value="1"/>
</dbReference>
<dbReference type="InterPro" id="IPR004358">
    <property type="entry name" value="Sig_transdc_His_kin-like_C"/>
</dbReference>
<dbReference type="Proteomes" id="UP001056708">
    <property type="component" value="Chromosome"/>
</dbReference>
<dbReference type="EC" id="2.7.13.3" evidence="3"/>
<gene>
    <name evidence="11" type="ORF">NEA10_16485</name>
</gene>
<dbReference type="Pfam" id="PF08448">
    <property type="entry name" value="PAS_4"/>
    <property type="match status" value="1"/>
</dbReference>
<dbReference type="SMART" id="SM00387">
    <property type="entry name" value="HATPase_c"/>
    <property type="match status" value="1"/>
</dbReference>
<keyword evidence="7" id="KW-0175">Coiled coil</keyword>
<dbReference type="SUPFAM" id="SSF55785">
    <property type="entry name" value="PYP-like sensor domain (PAS domain)"/>
    <property type="match status" value="1"/>
</dbReference>
<evidence type="ECO:0000256" key="5">
    <source>
        <dbReference type="ARBA" id="ARBA00022777"/>
    </source>
</evidence>
<dbReference type="InterPro" id="IPR029016">
    <property type="entry name" value="GAF-like_dom_sf"/>
</dbReference>
<organism evidence="11 12">
    <name type="scientific">Phormidium yuhuli AB48</name>
    <dbReference type="NCBI Taxonomy" id="2940671"/>
    <lineage>
        <taxon>Bacteria</taxon>
        <taxon>Bacillati</taxon>
        <taxon>Cyanobacteriota</taxon>
        <taxon>Cyanophyceae</taxon>
        <taxon>Oscillatoriophycideae</taxon>
        <taxon>Oscillatoriales</taxon>
        <taxon>Oscillatoriaceae</taxon>
        <taxon>Phormidium</taxon>
        <taxon>Phormidium yuhuli</taxon>
    </lineage>
</organism>
<dbReference type="RefSeq" id="WP_252662449.1">
    <property type="nucleotide sequence ID" value="NZ_CP098611.1"/>
</dbReference>
<comment type="similarity">
    <text evidence="2">In the N-terminal section; belongs to the phytochrome family.</text>
</comment>
<evidence type="ECO:0000313" key="12">
    <source>
        <dbReference type="Proteomes" id="UP001056708"/>
    </source>
</evidence>
<dbReference type="SUPFAM" id="SSF55874">
    <property type="entry name" value="ATPase domain of HSP90 chaperone/DNA topoisomerase II/histidine kinase"/>
    <property type="match status" value="1"/>
</dbReference>
<dbReference type="Gene3D" id="3.30.450.20">
    <property type="entry name" value="PAS domain"/>
    <property type="match status" value="1"/>
</dbReference>
<feature type="compositionally biased region" description="Low complexity" evidence="8">
    <location>
        <begin position="192"/>
        <end position="211"/>
    </location>
</feature>
<dbReference type="PROSITE" id="PS50046">
    <property type="entry name" value="PHYTOCHROME_2"/>
    <property type="match status" value="1"/>
</dbReference>
<dbReference type="PRINTS" id="PR00344">
    <property type="entry name" value="BCTRLSENSOR"/>
</dbReference>
<dbReference type="Pfam" id="PF01590">
    <property type="entry name" value="GAF"/>
    <property type="match status" value="3"/>
</dbReference>
<dbReference type="Gene3D" id="3.30.450.40">
    <property type="match status" value="3"/>
</dbReference>
<dbReference type="SMART" id="SM00065">
    <property type="entry name" value="GAF"/>
    <property type="match status" value="3"/>
</dbReference>
<dbReference type="InterPro" id="IPR036097">
    <property type="entry name" value="HisK_dim/P_sf"/>
</dbReference>
<feature type="domain" description="Phytochrome chromophore attachment site" evidence="9">
    <location>
        <begin position="549"/>
        <end position="684"/>
    </location>
</feature>